<protein>
    <recommendedName>
        <fullName evidence="5">Small ribosomal subunit protein uS13</fullName>
    </recommendedName>
    <alternativeName>
        <fullName evidence="6">40S ribosomal protein S18</fullName>
    </alternativeName>
</protein>
<evidence type="ECO:0000256" key="2">
    <source>
        <dbReference type="ARBA" id="ARBA00022980"/>
    </source>
</evidence>
<evidence type="ECO:0000313" key="8">
    <source>
        <dbReference type="Proteomes" id="UP000694559"/>
    </source>
</evidence>
<dbReference type="GO" id="GO:0003723">
    <property type="term" value="F:RNA binding"/>
    <property type="evidence" value="ECO:0007669"/>
    <property type="project" value="InterPro"/>
</dbReference>
<keyword evidence="2" id="KW-0689">Ribosomal protein</keyword>
<comment type="subunit">
    <text evidence="4">Component of the small ribosomal subunit.</text>
</comment>
<proteinExistence type="inferred from homology"/>
<dbReference type="InterPro" id="IPR027437">
    <property type="entry name" value="Rbsml_uS13_C"/>
</dbReference>
<dbReference type="FunFam" id="4.10.910.10:FF:000002">
    <property type="entry name" value="40S ribosomal protein S18"/>
    <property type="match status" value="1"/>
</dbReference>
<evidence type="ECO:0000256" key="1">
    <source>
        <dbReference type="ARBA" id="ARBA00008080"/>
    </source>
</evidence>
<accession>A0A8C6XX07</accession>
<dbReference type="GO" id="GO:0005829">
    <property type="term" value="C:cytosol"/>
    <property type="evidence" value="ECO:0007669"/>
    <property type="project" value="TreeGrafter"/>
</dbReference>
<dbReference type="SUPFAM" id="SSF46946">
    <property type="entry name" value="S13-like H2TH domain"/>
    <property type="match status" value="1"/>
</dbReference>
<name>A0A8C6XX07_NAJNA</name>
<dbReference type="Proteomes" id="UP000694559">
    <property type="component" value="Unplaced"/>
</dbReference>
<dbReference type="InterPro" id="IPR010979">
    <property type="entry name" value="Ribosomal_uS13-like_H2TH"/>
</dbReference>
<keyword evidence="3" id="KW-0687">Ribonucleoprotein</keyword>
<evidence type="ECO:0000256" key="5">
    <source>
        <dbReference type="ARBA" id="ARBA00035166"/>
    </source>
</evidence>
<reference evidence="7" key="2">
    <citation type="submission" date="2025-09" db="UniProtKB">
        <authorList>
            <consortium name="Ensembl"/>
        </authorList>
    </citation>
    <scope>IDENTIFICATION</scope>
</reference>
<dbReference type="PANTHER" id="PTHR10871:SF49">
    <property type="entry name" value="40S RIBOSOMAL PROTEIN S18"/>
    <property type="match status" value="1"/>
</dbReference>
<reference evidence="7" key="1">
    <citation type="submission" date="2025-08" db="UniProtKB">
        <authorList>
            <consortium name="Ensembl"/>
        </authorList>
    </citation>
    <scope>IDENTIFICATION</scope>
</reference>
<dbReference type="PANTHER" id="PTHR10871">
    <property type="entry name" value="30S RIBOSOMAL PROTEIN S13/40S RIBOSOMAL PROTEIN S18"/>
    <property type="match status" value="1"/>
</dbReference>
<dbReference type="GO" id="GO:0006412">
    <property type="term" value="P:translation"/>
    <property type="evidence" value="ECO:0007669"/>
    <property type="project" value="InterPro"/>
</dbReference>
<dbReference type="Pfam" id="PF00416">
    <property type="entry name" value="Ribosomal_S13"/>
    <property type="match status" value="1"/>
</dbReference>
<organism evidence="7 8">
    <name type="scientific">Naja naja</name>
    <name type="common">Indian cobra</name>
    <dbReference type="NCBI Taxonomy" id="35670"/>
    <lineage>
        <taxon>Eukaryota</taxon>
        <taxon>Metazoa</taxon>
        <taxon>Chordata</taxon>
        <taxon>Craniata</taxon>
        <taxon>Vertebrata</taxon>
        <taxon>Euteleostomi</taxon>
        <taxon>Lepidosauria</taxon>
        <taxon>Squamata</taxon>
        <taxon>Bifurcata</taxon>
        <taxon>Unidentata</taxon>
        <taxon>Episquamata</taxon>
        <taxon>Toxicofera</taxon>
        <taxon>Serpentes</taxon>
        <taxon>Colubroidea</taxon>
        <taxon>Elapidae</taxon>
        <taxon>Elapinae</taxon>
        <taxon>Naja</taxon>
    </lineage>
</organism>
<dbReference type="Gene3D" id="4.10.910.10">
    <property type="entry name" value="30s ribosomal protein s13, domain 2"/>
    <property type="match status" value="1"/>
</dbReference>
<dbReference type="GO" id="GO:0003735">
    <property type="term" value="F:structural constituent of ribosome"/>
    <property type="evidence" value="ECO:0007669"/>
    <property type="project" value="InterPro"/>
</dbReference>
<dbReference type="InterPro" id="IPR001892">
    <property type="entry name" value="Ribosomal_uS13"/>
</dbReference>
<evidence type="ECO:0000256" key="3">
    <source>
        <dbReference type="ARBA" id="ARBA00023274"/>
    </source>
</evidence>
<evidence type="ECO:0000256" key="4">
    <source>
        <dbReference type="ARBA" id="ARBA00035021"/>
    </source>
</evidence>
<dbReference type="Ensembl" id="ENSNNAT00000022137.1">
    <property type="protein sequence ID" value="ENSNNAP00000021110.1"/>
    <property type="gene ID" value="ENSNNAG00000013988.1"/>
</dbReference>
<comment type="similarity">
    <text evidence="1">Belongs to the universal ribosomal protein uS13 family.</text>
</comment>
<keyword evidence="8" id="KW-1185">Reference proteome</keyword>
<dbReference type="AlphaFoldDB" id="A0A8C6XX07"/>
<dbReference type="OrthoDB" id="1702480at2759"/>
<evidence type="ECO:0000313" key="7">
    <source>
        <dbReference type="Ensembl" id="ENSNNAP00000021110.1"/>
    </source>
</evidence>
<evidence type="ECO:0000256" key="6">
    <source>
        <dbReference type="ARBA" id="ARBA00035468"/>
    </source>
</evidence>
<dbReference type="GO" id="GO:0015935">
    <property type="term" value="C:small ribosomal subunit"/>
    <property type="evidence" value="ECO:0007669"/>
    <property type="project" value="TreeGrafter"/>
</dbReference>
<sequence>MKLQDFFCKELYTCPLLFFILPQKQRTTMGHHKITDWLLNRQKDCKDGKYSQVLPNGLDNKLRKDLDCVKKIRAHQGLRHFWGLHVHSQHPKTTRCCSRTMGISKISEKFQPDDWVLIKS</sequence>
<dbReference type="PROSITE" id="PS50159">
    <property type="entry name" value="RIBOSOMAL_S13_2"/>
    <property type="match status" value="1"/>
</dbReference>
<dbReference type="GeneTree" id="ENSGT00390000012691"/>